<sequence length="329" mass="35860">MRVLLGLLLVLLIVPGWSGYDKLPLPKGGELRVAPVALHPGDPRVRRAGRLRYLGGIALESADPGFGGFSALHVAGGRFLLLGDGGNLLAFRMGGDGRPRDARLFPLPAGPGTGWRKRDRDSESLAHDPATGRWWVGFENHDQIWRYAPGFARAERGRAPREMRRWSEGGGAEAMTRLADGRFVVISEQARPRRAPGGKRPRARAGLIFAGDPTAPGARPATFSYRPARGYDPVDMTELPDGRVLVLERGFDLPFSWLTRVAIVARGAIRPGAMVEGEEIARLQTPLVADNFEGVAVGREGGRTLVWLLSDDNNTRLQRTLLLKFALEG</sequence>
<reference evidence="4" key="1">
    <citation type="submission" date="2017-09" db="EMBL/GenBank/DDBJ databases">
        <authorList>
            <person name="Feng G."/>
            <person name="Zhu H."/>
        </authorList>
    </citation>
    <scope>NUCLEOTIDE SEQUENCE [LARGE SCALE GENOMIC DNA]</scope>
    <source>
        <strain evidence="4">1PNM-20</strain>
    </source>
</reference>
<dbReference type="Proteomes" id="UP000218151">
    <property type="component" value="Unassembled WGS sequence"/>
</dbReference>
<feature type="domain" description="Phytase-like" evidence="2">
    <location>
        <begin position="65"/>
        <end position="313"/>
    </location>
</feature>
<evidence type="ECO:0000313" key="4">
    <source>
        <dbReference type="Proteomes" id="UP000218151"/>
    </source>
</evidence>
<protein>
    <recommendedName>
        <fullName evidence="2">Phytase-like domain-containing protein</fullName>
    </recommendedName>
</protein>
<organism evidence="3 4">
    <name type="scientific">Sphingomonas lenta</name>
    <dbReference type="NCBI Taxonomy" id="1141887"/>
    <lineage>
        <taxon>Bacteria</taxon>
        <taxon>Pseudomonadati</taxon>
        <taxon>Pseudomonadota</taxon>
        <taxon>Alphaproteobacteria</taxon>
        <taxon>Sphingomonadales</taxon>
        <taxon>Sphingomonadaceae</taxon>
        <taxon>Sphingomonas</taxon>
    </lineage>
</organism>
<dbReference type="EMBL" id="NSLI01000004">
    <property type="protein sequence ID" value="PAX07179.1"/>
    <property type="molecule type" value="Genomic_DNA"/>
</dbReference>
<feature type="region of interest" description="Disordered" evidence="1">
    <location>
        <begin position="107"/>
        <end position="126"/>
    </location>
</feature>
<evidence type="ECO:0000259" key="2">
    <source>
        <dbReference type="Pfam" id="PF13449"/>
    </source>
</evidence>
<feature type="compositionally biased region" description="Basic and acidic residues" evidence="1">
    <location>
        <begin position="116"/>
        <end position="126"/>
    </location>
</feature>
<dbReference type="OrthoDB" id="9798693at2"/>
<dbReference type="AlphaFoldDB" id="A0A2A2SD52"/>
<keyword evidence="4" id="KW-1185">Reference proteome</keyword>
<accession>A0A2A2SD52</accession>
<dbReference type="SUPFAM" id="SSF63829">
    <property type="entry name" value="Calcium-dependent phosphotriesterase"/>
    <property type="match status" value="1"/>
</dbReference>
<proteinExistence type="predicted"/>
<evidence type="ECO:0000313" key="3">
    <source>
        <dbReference type="EMBL" id="PAX07179.1"/>
    </source>
</evidence>
<dbReference type="InterPro" id="IPR027372">
    <property type="entry name" value="Phytase-like_dom"/>
</dbReference>
<dbReference type="RefSeq" id="WP_095999004.1">
    <property type="nucleotide sequence ID" value="NZ_NSLI01000004.1"/>
</dbReference>
<name>A0A2A2SD52_9SPHN</name>
<evidence type="ECO:0000256" key="1">
    <source>
        <dbReference type="SAM" id="MobiDB-lite"/>
    </source>
</evidence>
<gene>
    <name evidence="3" type="ORF">CKY28_14165</name>
</gene>
<dbReference type="Pfam" id="PF13449">
    <property type="entry name" value="Phytase-like"/>
    <property type="match status" value="1"/>
</dbReference>
<dbReference type="PIRSF" id="PIRSF031900">
    <property type="entry name" value="UCP031900"/>
    <property type="match status" value="1"/>
</dbReference>
<dbReference type="InterPro" id="IPR014567">
    <property type="entry name" value="UCP031900"/>
</dbReference>
<comment type="caution">
    <text evidence="3">The sequence shown here is derived from an EMBL/GenBank/DDBJ whole genome shotgun (WGS) entry which is preliminary data.</text>
</comment>